<dbReference type="AlphaFoldDB" id="A0A4Q1BMP5"/>
<dbReference type="Proteomes" id="UP000289152">
    <property type="component" value="Unassembled WGS sequence"/>
</dbReference>
<organism evidence="2 3">
    <name type="scientific">Tremella mesenterica</name>
    <name type="common">Jelly fungus</name>
    <dbReference type="NCBI Taxonomy" id="5217"/>
    <lineage>
        <taxon>Eukaryota</taxon>
        <taxon>Fungi</taxon>
        <taxon>Dikarya</taxon>
        <taxon>Basidiomycota</taxon>
        <taxon>Agaricomycotina</taxon>
        <taxon>Tremellomycetes</taxon>
        <taxon>Tremellales</taxon>
        <taxon>Tremellaceae</taxon>
        <taxon>Tremella</taxon>
    </lineage>
</organism>
<feature type="region of interest" description="Disordered" evidence="1">
    <location>
        <begin position="91"/>
        <end position="125"/>
    </location>
</feature>
<protein>
    <submittedName>
        <fullName evidence="2">Uncharacterized protein</fullName>
    </submittedName>
</protein>
<evidence type="ECO:0000313" key="2">
    <source>
        <dbReference type="EMBL" id="RXK39115.1"/>
    </source>
</evidence>
<proteinExistence type="predicted"/>
<dbReference type="VEuPathDB" id="FungiDB:TREMEDRAFT_59444"/>
<name>A0A4Q1BMP5_TREME</name>
<comment type="caution">
    <text evidence="2">The sequence shown here is derived from an EMBL/GenBank/DDBJ whole genome shotgun (WGS) entry which is preliminary data.</text>
</comment>
<keyword evidence="3" id="KW-1185">Reference proteome</keyword>
<accession>A0A4Q1BMP5</accession>
<sequence length="221" mass="24743">MSTAPAVTFDFPDDVANVHPERLSMIFSQRPAGLNADTFDPAHGDATSVQLTNGADGLFWTPRWLNDRTDTYLGGSERIERTTPYCLRGEVDTFVPDSSDDKQLGRQTSGRRPNRGNASGEKWTREEMYPQRWRASGANGYSVRYPDFYGDTSQGENPTSRRNTKTTLNGVTNTMSRIEEQTVANQCADVFLKGLEEAWAKEEANKTIVHRDLEEGEVPEV</sequence>
<dbReference type="InParanoid" id="A0A4Q1BMP5"/>
<dbReference type="EMBL" id="SDIL01000036">
    <property type="protein sequence ID" value="RXK39115.1"/>
    <property type="molecule type" value="Genomic_DNA"/>
</dbReference>
<reference evidence="2 3" key="1">
    <citation type="submission" date="2016-06" db="EMBL/GenBank/DDBJ databases">
        <title>Evolution of pathogenesis and genome organization in the Tremellales.</title>
        <authorList>
            <person name="Cuomo C."/>
            <person name="Litvintseva A."/>
            <person name="Heitman J."/>
            <person name="Chen Y."/>
            <person name="Sun S."/>
            <person name="Springer D."/>
            <person name="Dromer F."/>
            <person name="Young S."/>
            <person name="Zeng Q."/>
            <person name="Chapman S."/>
            <person name="Gujja S."/>
            <person name="Saif S."/>
            <person name="Birren B."/>
        </authorList>
    </citation>
    <scope>NUCLEOTIDE SEQUENCE [LARGE SCALE GENOMIC DNA]</scope>
    <source>
        <strain evidence="2 3">ATCC 28783</strain>
    </source>
</reference>
<evidence type="ECO:0000256" key="1">
    <source>
        <dbReference type="SAM" id="MobiDB-lite"/>
    </source>
</evidence>
<evidence type="ECO:0000313" key="3">
    <source>
        <dbReference type="Proteomes" id="UP000289152"/>
    </source>
</evidence>
<gene>
    <name evidence="2" type="ORF">M231_03620</name>
</gene>